<name>A0ABT6CS32_9MICC</name>
<reference evidence="1 2" key="1">
    <citation type="journal article" date="2023" name="Int. J. Syst. Evol. Microbiol.">
        <title>Arthrobacter vasquezii sp. nov., isolated from a soil sample from Union Glacier, Antarctica.</title>
        <authorList>
            <person name="Valenzuela-Ibaceta F."/>
            <person name="Carrasco V."/>
            <person name="Lagos-Moraga S."/>
            <person name="Dietz-Vargas C."/>
            <person name="Navarro C.A."/>
            <person name="Perez-Donoso J.M."/>
        </authorList>
    </citation>
    <scope>NUCLEOTIDE SEQUENCE [LARGE SCALE GENOMIC DNA]</scope>
    <source>
        <strain evidence="1 2">EH-1B-1</strain>
    </source>
</reference>
<organism evidence="1 2">
    <name type="scientific">Arthrobacter vasquezii</name>
    <dbReference type="NCBI Taxonomy" id="2977629"/>
    <lineage>
        <taxon>Bacteria</taxon>
        <taxon>Bacillati</taxon>
        <taxon>Actinomycetota</taxon>
        <taxon>Actinomycetes</taxon>
        <taxon>Micrococcales</taxon>
        <taxon>Micrococcaceae</taxon>
        <taxon>Arthrobacter</taxon>
    </lineage>
</organism>
<gene>
    <name evidence="1" type="ORF">P4U43_03600</name>
</gene>
<evidence type="ECO:0000313" key="2">
    <source>
        <dbReference type="Proteomes" id="UP001220456"/>
    </source>
</evidence>
<keyword evidence="1" id="KW-0238">DNA-binding</keyword>
<proteinExistence type="predicted"/>
<comment type="caution">
    <text evidence="1">The sequence shown here is derived from an EMBL/GenBank/DDBJ whole genome shotgun (WGS) entry which is preliminary data.</text>
</comment>
<dbReference type="PANTHER" id="PTHR38479">
    <property type="entry name" value="LMO0824 PROTEIN"/>
    <property type="match status" value="1"/>
</dbReference>
<dbReference type="EMBL" id="JAROKN010000005">
    <property type="protein sequence ID" value="MDF9276872.1"/>
    <property type="molecule type" value="Genomic_DNA"/>
</dbReference>
<dbReference type="InterPro" id="IPR009351">
    <property type="entry name" value="AlkZ-like"/>
</dbReference>
<keyword evidence="2" id="KW-1185">Reference proteome</keyword>
<dbReference type="RefSeq" id="WP_277357483.1">
    <property type="nucleotide sequence ID" value="NZ_JAROKN010000005.1"/>
</dbReference>
<dbReference type="PANTHER" id="PTHR38479:SF2">
    <property type="entry name" value="WINGED HELIX DNA-BINDING DOMAIN-CONTAINING PROTEIN"/>
    <property type="match status" value="1"/>
</dbReference>
<evidence type="ECO:0000313" key="1">
    <source>
        <dbReference type="EMBL" id="MDF9276872.1"/>
    </source>
</evidence>
<protein>
    <submittedName>
        <fullName evidence="1">Winged helix DNA-binding domain-containing protein</fullName>
    </submittedName>
</protein>
<dbReference type="GO" id="GO:0003677">
    <property type="term" value="F:DNA binding"/>
    <property type="evidence" value="ECO:0007669"/>
    <property type="project" value="UniProtKB-KW"/>
</dbReference>
<dbReference type="Proteomes" id="UP001220456">
    <property type="component" value="Unassembled WGS sequence"/>
</dbReference>
<accession>A0ABT6CS32</accession>
<sequence>MGTPITRDQLLQLRLAHHFPVSDGRPSSGLPGPAGVVDRMLAVQAQDFGQALWAVGSRVNGSTRQRVLAVLDSADVVRSAPVRGTLHFVRPADLRWMLGLTAERMIKSASRRLAELDLDQRTLHRARDVASEALAGGMALSRDEFLDTLDRSGLSTSGQRGYHIIWYLAQTQLVCWGPPDRSQQALVLLDDWAPDDSPRPDREEALRWFALRYFTGHGPARLQDFTWWSKLTLADAKVGLAQARSELVEYVYDGASYWALPGVTEPDPMAGGGLLLAGYDEYILGYQDRAPSLPPEYASRIQLAKNGVFKPALLLDGRAVGTWRRNPRDNTADIAPFAESAISGTEAFDGAITAYEHFLADEPHARKPRELNRTRG</sequence>
<dbReference type="Pfam" id="PF06224">
    <property type="entry name" value="AlkZ-like"/>
    <property type="match status" value="1"/>
</dbReference>